<dbReference type="InterPro" id="IPR036318">
    <property type="entry name" value="FAD-bd_PCMH-like_sf"/>
</dbReference>
<keyword evidence="15 19" id="KW-0131">Cell cycle</keyword>
<keyword evidence="7 19" id="KW-0963">Cytoplasm</keyword>
<feature type="active site" evidence="19">
    <location>
        <position position="164"/>
    </location>
</feature>
<dbReference type="SUPFAM" id="SSF56194">
    <property type="entry name" value="Uridine diphospho-N-Acetylenolpyruvylglucosamine reductase, MurB, C-terminal domain"/>
    <property type="match status" value="1"/>
</dbReference>
<dbReference type="Gene3D" id="3.30.465.10">
    <property type="match status" value="1"/>
</dbReference>
<dbReference type="InterPro" id="IPR016167">
    <property type="entry name" value="FAD-bd_PCMH_sub1"/>
</dbReference>
<dbReference type="InterPro" id="IPR006094">
    <property type="entry name" value="Oxid_FAD_bind_N"/>
</dbReference>
<proteinExistence type="inferred from homology"/>
<dbReference type="GO" id="GO:0008762">
    <property type="term" value="F:UDP-N-acetylmuramate dehydrogenase activity"/>
    <property type="evidence" value="ECO:0007669"/>
    <property type="project" value="UniProtKB-UniRule"/>
</dbReference>
<feature type="active site" evidence="19">
    <location>
        <position position="334"/>
    </location>
</feature>
<evidence type="ECO:0000313" key="21">
    <source>
        <dbReference type="EMBL" id="SHE33331.1"/>
    </source>
</evidence>
<evidence type="ECO:0000256" key="18">
    <source>
        <dbReference type="ARBA" id="ARBA00048914"/>
    </source>
</evidence>
<dbReference type="Pfam" id="PF02873">
    <property type="entry name" value="MurB_C"/>
    <property type="match status" value="1"/>
</dbReference>
<dbReference type="NCBIfam" id="TIGR00179">
    <property type="entry name" value="murB"/>
    <property type="match status" value="1"/>
</dbReference>
<dbReference type="GO" id="GO:0008360">
    <property type="term" value="P:regulation of cell shape"/>
    <property type="evidence" value="ECO:0007669"/>
    <property type="project" value="UniProtKB-KW"/>
</dbReference>
<feature type="domain" description="FAD-binding PCMH-type" evidence="20">
    <location>
        <begin position="17"/>
        <end position="188"/>
    </location>
</feature>
<dbReference type="InterPro" id="IPR016169">
    <property type="entry name" value="FAD-bd_PCMH_sub2"/>
</dbReference>
<keyword evidence="8 19" id="KW-0132">Cell division</keyword>
<evidence type="ECO:0000256" key="7">
    <source>
        <dbReference type="ARBA" id="ARBA00022490"/>
    </source>
</evidence>
<keyword evidence="10 19" id="KW-0274">FAD</keyword>
<dbReference type="Pfam" id="PF01565">
    <property type="entry name" value="FAD_binding_4"/>
    <property type="match status" value="1"/>
</dbReference>
<dbReference type="GO" id="GO:0005829">
    <property type="term" value="C:cytosol"/>
    <property type="evidence" value="ECO:0007669"/>
    <property type="project" value="TreeGrafter"/>
</dbReference>
<comment type="cofactor">
    <cofactor evidence="1 19">
        <name>FAD</name>
        <dbReference type="ChEBI" id="CHEBI:57692"/>
    </cofactor>
</comment>
<dbReference type="InterPro" id="IPR003170">
    <property type="entry name" value="MurB"/>
</dbReference>
<protein>
    <recommendedName>
        <fullName evidence="6 19">UDP-N-acetylenolpyruvoylglucosamine reductase</fullName>
        <ecNumber evidence="5 19">1.3.1.98</ecNumber>
    </recommendedName>
    <alternativeName>
        <fullName evidence="17 19">UDP-N-acetylmuramate dehydrogenase</fullName>
    </alternativeName>
</protein>
<dbReference type="PROSITE" id="PS51387">
    <property type="entry name" value="FAD_PCMH"/>
    <property type="match status" value="1"/>
</dbReference>
<dbReference type="GO" id="GO:0009252">
    <property type="term" value="P:peptidoglycan biosynthetic process"/>
    <property type="evidence" value="ECO:0007669"/>
    <property type="project" value="UniProtKB-UniRule"/>
</dbReference>
<dbReference type="InterPro" id="IPR036635">
    <property type="entry name" value="MurB_C_sf"/>
</dbReference>
<evidence type="ECO:0000256" key="11">
    <source>
        <dbReference type="ARBA" id="ARBA00022857"/>
    </source>
</evidence>
<dbReference type="GO" id="GO:0071555">
    <property type="term" value="P:cell wall organization"/>
    <property type="evidence" value="ECO:0007669"/>
    <property type="project" value="UniProtKB-KW"/>
</dbReference>
<keyword evidence="16 19" id="KW-0961">Cell wall biogenesis/degradation</keyword>
<evidence type="ECO:0000256" key="17">
    <source>
        <dbReference type="ARBA" id="ARBA00031026"/>
    </source>
</evidence>
<comment type="function">
    <text evidence="2 19">Cell wall formation.</text>
</comment>
<comment type="similarity">
    <text evidence="19">Belongs to the MurB family.</text>
</comment>
<reference evidence="21 22" key="1">
    <citation type="submission" date="2016-11" db="EMBL/GenBank/DDBJ databases">
        <authorList>
            <person name="Jaros S."/>
            <person name="Januszkiewicz K."/>
            <person name="Wedrychowicz H."/>
        </authorList>
    </citation>
    <scope>NUCLEOTIDE SEQUENCE [LARGE SCALE GENOMIC DNA]</scope>
    <source>
        <strain evidence="21 22">DSM 18119</strain>
    </source>
</reference>
<evidence type="ECO:0000256" key="3">
    <source>
        <dbReference type="ARBA" id="ARBA00004496"/>
    </source>
</evidence>
<keyword evidence="14 19" id="KW-0560">Oxidoreductase</keyword>
<evidence type="ECO:0000256" key="1">
    <source>
        <dbReference type="ARBA" id="ARBA00001974"/>
    </source>
</evidence>
<evidence type="ECO:0000256" key="5">
    <source>
        <dbReference type="ARBA" id="ARBA00012518"/>
    </source>
</evidence>
<dbReference type="Gene3D" id="3.90.78.10">
    <property type="entry name" value="UDP-N-acetylenolpyruvoylglucosamine reductase, C-terminal domain"/>
    <property type="match status" value="1"/>
</dbReference>
<evidence type="ECO:0000256" key="13">
    <source>
        <dbReference type="ARBA" id="ARBA00022984"/>
    </source>
</evidence>
<accession>A0A1M4SM94</accession>
<dbReference type="AlphaFoldDB" id="A0A1M4SM94"/>
<dbReference type="GO" id="GO:0051301">
    <property type="term" value="P:cell division"/>
    <property type="evidence" value="ECO:0007669"/>
    <property type="project" value="UniProtKB-KW"/>
</dbReference>
<evidence type="ECO:0000256" key="4">
    <source>
        <dbReference type="ARBA" id="ARBA00004752"/>
    </source>
</evidence>
<evidence type="ECO:0000256" key="8">
    <source>
        <dbReference type="ARBA" id="ARBA00022618"/>
    </source>
</evidence>
<evidence type="ECO:0000256" key="16">
    <source>
        <dbReference type="ARBA" id="ARBA00023316"/>
    </source>
</evidence>
<organism evidence="21 22">
    <name type="scientific">Flavisolibacter ginsengisoli DSM 18119</name>
    <dbReference type="NCBI Taxonomy" id="1121884"/>
    <lineage>
        <taxon>Bacteria</taxon>
        <taxon>Pseudomonadati</taxon>
        <taxon>Bacteroidota</taxon>
        <taxon>Chitinophagia</taxon>
        <taxon>Chitinophagales</taxon>
        <taxon>Chitinophagaceae</taxon>
        <taxon>Flavisolibacter</taxon>
    </lineage>
</organism>
<keyword evidence="22" id="KW-1185">Reference proteome</keyword>
<feature type="active site" description="Proton donor" evidence="19">
    <location>
        <position position="238"/>
    </location>
</feature>
<dbReference type="GO" id="GO:0071949">
    <property type="term" value="F:FAD binding"/>
    <property type="evidence" value="ECO:0007669"/>
    <property type="project" value="InterPro"/>
</dbReference>
<keyword evidence="9 19" id="KW-0285">Flavoprotein</keyword>
<dbReference type="EC" id="1.3.1.98" evidence="5 19"/>
<dbReference type="NCBIfam" id="NF000755">
    <property type="entry name" value="PRK00046.1"/>
    <property type="match status" value="1"/>
</dbReference>
<comment type="catalytic activity">
    <reaction evidence="18 19">
        <text>UDP-N-acetyl-alpha-D-muramate + NADP(+) = UDP-N-acetyl-3-O-(1-carboxyvinyl)-alpha-D-glucosamine + NADPH + H(+)</text>
        <dbReference type="Rhea" id="RHEA:12248"/>
        <dbReference type="ChEBI" id="CHEBI:15378"/>
        <dbReference type="ChEBI" id="CHEBI:57783"/>
        <dbReference type="ChEBI" id="CHEBI:58349"/>
        <dbReference type="ChEBI" id="CHEBI:68483"/>
        <dbReference type="ChEBI" id="CHEBI:70757"/>
        <dbReference type="EC" id="1.3.1.98"/>
    </reaction>
</comment>
<evidence type="ECO:0000256" key="6">
    <source>
        <dbReference type="ARBA" id="ARBA00015188"/>
    </source>
</evidence>
<comment type="subcellular location">
    <subcellularLocation>
        <location evidence="3 19">Cytoplasm</location>
    </subcellularLocation>
</comment>
<dbReference type="PANTHER" id="PTHR21071">
    <property type="entry name" value="UDP-N-ACETYLENOLPYRUVOYLGLUCOSAMINE REDUCTASE"/>
    <property type="match status" value="1"/>
</dbReference>
<evidence type="ECO:0000313" key="22">
    <source>
        <dbReference type="Proteomes" id="UP000184048"/>
    </source>
</evidence>
<comment type="pathway">
    <text evidence="4 19">Cell wall biogenesis; peptidoglycan biosynthesis.</text>
</comment>
<evidence type="ECO:0000256" key="19">
    <source>
        <dbReference type="HAMAP-Rule" id="MF_00037"/>
    </source>
</evidence>
<dbReference type="EMBL" id="FQUU01000001">
    <property type="protein sequence ID" value="SHE33331.1"/>
    <property type="molecule type" value="Genomic_DNA"/>
</dbReference>
<dbReference type="Proteomes" id="UP000184048">
    <property type="component" value="Unassembled WGS sequence"/>
</dbReference>
<keyword evidence="12 19" id="KW-0133">Cell shape</keyword>
<evidence type="ECO:0000256" key="15">
    <source>
        <dbReference type="ARBA" id="ARBA00023306"/>
    </source>
</evidence>
<evidence type="ECO:0000256" key="9">
    <source>
        <dbReference type="ARBA" id="ARBA00022630"/>
    </source>
</evidence>
<dbReference type="OrthoDB" id="9804753at2"/>
<evidence type="ECO:0000256" key="12">
    <source>
        <dbReference type="ARBA" id="ARBA00022960"/>
    </source>
</evidence>
<sequence length="338" mass="37649">MEIQHNISLKSYNTFGIDASARLFAAFSSLKQLESLLAYRKERNLDLLVLGGGSNILLIKDYDGLVLKNELKGVELVNEDKDYLYIRAGAGENWHQFVIYCVARGYAGVENLSLIPGNIGASPMQNIGAYGVEVKDIFHELEAYHVYEQQLTRFSLNDCAFGYRDSVFKNKYKGQFVITSVTYRLNKVPSFNIKYGAIRQELDNMGIQNLSIEAISKAVIEIRNSKLPDPKVIGNAGSFFKNPVVDISKFRSLEEEYPGMPSFPAGEGFIKVPAGWLIEQCGWKGFRKGDAGCYSKQALVLVNYGNASGGEIYALSKDIVSSVDDKFGIQLEREVNII</sequence>
<dbReference type="InterPro" id="IPR016166">
    <property type="entry name" value="FAD-bd_PCMH"/>
</dbReference>
<gene>
    <name evidence="19" type="primary">murB</name>
    <name evidence="21" type="ORF">SAMN02745131_00166</name>
</gene>
<keyword evidence="13 19" id="KW-0573">Peptidoglycan synthesis</keyword>
<dbReference type="HAMAP" id="MF_00037">
    <property type="entry name" value="MurB"/>
    <property type="match status" value="1"/>
</dbReference>
<dbReference type="SUPFAM" id="SSF56176">
    <property type="entry name" value="FAD-binding/transporter-associated domain-like"/>
    <property type="match status" value="1"/>
</dbReference>
<dbReference type="STRING" id="1121884.SAMN02745131_00166"/>
<evidence type="ECO:0000256" key="10">
    <source>
        <dbReference type="ARBA" id="ARBA00022827"/>
    </source>
</evidence>
<dbReference type="Gene3D" id="3.30.43.10">
    <property type="entry name" value="Uridine Diphospho-n-acetylenolpyruvylglucosamine Reductase, domain 2"/>
    <property type="match status" value="1"/>
</dbReference>
<name>A0A1M4SM94_9BACT</name>
<evidence type="ECO:0000259" key="20">
    <source>
        <dbReference type="PROSITE" id="PS51387"/>
    </source>
</evidence>
<evidence type="ECO:0000256" key="2">
    <source>
        <dbReference type="ARBA" id="ARBA00003921"/>
    </source>
</evidence>
<dbReference type="InterPro" id="IPR011601">
    <property type="entry name" value="MurB_C"/>
</dbReference>
<keyword evidence="11 19" id="KW-0521">NADP</keyword>
<evidence type="ECO:0000256" key="14">
    <source>
        <dbReference type="ARBA" id="ARBA00023002"/>
    </source>
</evidence>
<dbReference type="UniPathway" id="UPA00219"/>
<dbReference type="PANTHER" id="PTHR21071:SF4">
    <property type="entry name" value="UDP-N-ACETYLENOLPYRUVOYLGLUCOSAMINE REDUCTASE"/>
    <property type="match status" value="1"/>
</dbReference>